<evidence type="ECO:0000313" key="2">
    <source>
        <dbReference type="Proteomes" id="UP000515124"/>
    </source>
</evidence>
<dbReference type="GO" id="GO:0003723">
    <property type="term" value="F:RNA binding"/>
    <property type="evidence" value="ECO:0007669"/>
    <property type="project" value="UniProtKB-KW"/>
</dbReference>
<dbReference type="KEGG" id="pavi:110770563"/>
<dbReference type="AlphaFoldDB" id="A0A6P5TTU7"/>
<proteinExistence type="predicted"/>
<accession>A0A6P5TTU7</accession>
<dbReference type="InterPro" id="IPR024166">
    <property type="entry name" value="rRNA_assembly_KRR1"/>
</dbReference>
<gene>
    <name evidence="3" type="primary">LOC110770563</name>
</gene>
<protein>
    <submittedName>
        <fullName evidence="3">KRR1 small subunit processome component-like</fullName>
    </submittedName>
</protein>
<sequence>MACALDMNRACITFFAPKPMKLNACRNFRVFLTLLSVGVPARQAIRILNEVAWDTIYTGFGKEGICRNYGIKNLDDYLQRKKRLRAIPEKELGQFTGCEVYVRPRNGLVAAIGPVEGLKVVRKFVTDCIVDNADPLSLMSQYKFVLEVSECFFRLNIC</sequence>
<feature type="domain" description="KRR1 small subunit processome component second KH" evidence="1">
    <location>
        <begin position="72"/>
        <end position="137"/>
    </location>
</feature>
<name>A0A6P5TTU7_PRUAV</name>
<evidence type="ECO:0000313" key="3">
    <source>
        <dbReference type="RefSeq" id="XP_021830406.1"/>
    </source>
</evidence>
<dbReference type="PANTHER" id="PTHR12581:SF0">
    <property type="entry name" value="KRR1 SMALL SUBUNIT PROCESSOME COMPONENT HOMOLOG"/>
    <property type="match status" value="1"/>
</dbReference>
<dbReference type="RefSeq" id="XP_021830406.1">
    <property type="nucleotide sequence ID" value="XM_021974714.1"/>
</dbReference>
<dbReference type="InterPro" id="IPR036612">
    <property type="entry name" value="KH_dom_type_1_sf"/>
</dbReference>
<dbReference type="Gene3D" id="3.30.1370.10">
    <property type="entry name" value="K Homology domain, type 1"/>
    <property type="match status" value="2"/>
</dbReference>
<dbReference type="GO" id="GO:0032040">
    <property type="term" value="C:small-subunit processome"/>
    <property type="evidence" value="ECO:0007669"/>
    <property type="project" value="TreeGrafter"/>
</dbReference>
<keyword evidence="2" id="KW-1185">Reference proteome</keyword>
<dbReference type="PANTHER" id="PTHR12581">
    <property type="entry name" value="HIV-1 REV BINDING PROTEIN 2, 3"/>
    <property type="match status" value="1"/>
</dbReference>
<dbReference type="Pfam" id="PF21800">
    <property type="entry name" value="KH_KRR1_2nd"/>
    <property type="match status" value="1"/>
</dbReference>
<dbReference type="Proteomes" id="UP000515124">
    <property type="component" value="Unplaced"/>
</dbReference>
<reference evidence="3" key="1">
    <citation type="submission" date="2025-08" db="UniProtKB">
        <authorList>
            <consortium name="RefSeq"/>
        </authorList>
    </citation>
    <scope>IDENTIFICATION</scope>
</reference>
<dbReference type="GeneID" id="110770563"/>
<dbReference type="InterPro" id="IPR048548">
    <property type="entry name" value="KRR1-like_KH2"/>
</dbReference>
<organism evidence="2 3">
    <name type="scientific">Prunus avium</name>
    <name type="common">Cherry</name>
    <name type="synonym">Cerasus avium</name>
    <dbReference type="NCBI Taxonomy" id="42229"/>
    <lineage>
        <taxon>Eukaryota</taxon>
        <taxon>Viridiplantae</taxon>
        <taxon>Streptophyta</taxon>
        <taxon>Embryophyta</taxon>
        <taxon>Tracheophyta</taxon>
        <taxon>Spermatophyta</taxon>
        <taxon>Magnoliopsida</taxon>
        <taxon>eudicotyledons</taxon>
        <taxon>Gunneridae</taxon>
        <taxon>Pentapetalae</taxon>
        <taxon>rosids</taxon>
        <taxon>fabids</taxon>
        <taxon>Rosales</taxon>
        <taxon>Rosaceae</taxon>
        <taxon>Amygdaloideae</taxon>
        <taxon>Amygdaleae</taxon>
        <taxon>Prunus</taxon>
    </lineage>
</organism>
<evidence type="ECO:0000259" key="1">
    <source>
        <dbReference type="Pfam" id="PF21800"/>
    </source>
</evidence>